<evidence type="ECO:0000313" key="3">
    <source>
        <dbReference type="Proteomes" id="UP000269998"/>
    </source>
</evidence>
<dbReference type="AlphaFoldDB" id="A0A3S4BK67"/>
<sequence>MPTNPTDNMTIDEFESAAATAKDILQRRVEQIEAARATQPQRLTEARAKASVECTATLEEEPWTDAWTACPVTDGDGSLSGMMALPSIDGKELWGCRLAYDILDAGTDRARVEHVLDRYFTAIGGTPDHMFLVFSAALCTVAENIVPVLLDSIENQGGNYDARVHLAEAAANAWAVRIDDARKRFDAEHATNDDPDEHQPESDAQ</sequence>
<proteinExistence type="predicted"/>
<evidence type="ECO:0000256" key="1">
    <source>
        <dbReference type="SAM" id="MobiDB-lite"/>
    </source>
</evidence>
<protein>
    <submittedName>
        <fullName evidence="2">Uncharacterized protein</fullName>
    </submittedName>
</protein>
<evidence type="ECO:0000313" key="2">
    <source>
        <dbReference type="EMBL" id="VDM89994.1"/>
    </source>
</evidence>
<dbReference type="KEGG" id="mbai:MB901379_03587"/>
<dbReference type="OrthoDB" id="4764706at2"/>
<feature type="region of interest" description="Disordered" evidence="1">
    <location>
        <begin position="185"/>
        <end position="205"/>
    </location>
</feature>
<accession>A0A3S4BK67</accession>
<dbReference type="RefSeq" id="WP_158017745.1">
    <property type="nucleotide sequence ID" value="NZ_CBCSKE010000011.1"/>
</dbReference>
<gene>
    <name evidence="2" type="ORF">MB901379_03587</name>
</gene>
<reference evidence="3" key="1">
    <citation type="submission" date="2018-02" db="EMBL/GenBank/DDBJ databases">
        <authorList>
            <person name="Seth-Smith MB H."/>
            <person name="Seth-Smith H."/>
        </authorList>
    </citation>
    <scope>NUCLEOTIDE SEQUENCE [LARGE SCALE GENOMIC DNA]</scope>
</reference>
<name>A0A3S4BK67_9MYCO</name>
<organism evidence="2 3">
    <name type="scientific">Mycobacterium basiliense</name>
    <dbReference type="NCBI Taxonomy" id="2094119"/>
    <lineage>
        <taxon>Bacteria</taxon>
        <taxon>Bacillati</taxon>
        <taxon>Actinomycetota</taxon>
        <taxon>Actinomycetes</taxon>
        <taxon>Mycobacteriales</taxon>
        <taxon>Mycobacteriaceae</taxon>
        <taxon>Mycobacterium</taxon>
    </lineage>
</organism>
<keyword evidence="3" id="KW-1185">Reference proteome</keyword>
<dbReference type="Proteomes" id="UP000269998">
    <property type="component" value="Chromosome"/>
</dbReference>
<dbReference type="EMBL" id="LR130759">
    <property type="protein sequence ID" value="VDM89994.1"/>
    <property type="molecule type" value="Genomic_DNA"/>
</dbReference>